<gene>
    <name evidence="1" type="ORF">KI387_011176</name>
</gene>
<evidence type="ECO:0000313" key="2">
    <source>
        <dbReference type="Proteomes" id="UP000824469"/>
    </source>
</evidence>
<dbReference type="Proteomes" id="UP000824469">
    <property type="component" value="Unassembled WGS sequence"/>
</dbReference>
<comment type="caution">
    <text evidence="1">The sequence shown here is derived from an EMBL/GenBank/DDBJ whole genome shotgun (WGS) entry which is preliminary data.</text>
</comment>
<organism evidence="1 2">
    <name type="scientific">Taxus chinensis</name>
    <name type="common">Chinese yew</name>
    <name type="synonym">Taxus wallichiana var. chinensis</name>
    <dbReference type="NCBI Taxonomy" id="29808"/>
    <lineage>
        <taxon>Eukaryota</taxon>
        <taxon>Viridiplantae</taxon>
        <taxon>Streptophyta</taxon>
        <taxon>Embryophyta</taxon>
        <taxon>Tracheophyta</taxon>
        <taxon>Spermatophyta</taxon>
        <taxon>Pinopsida</taxon>
        <taxon>Pinidae</taxon>
        <taxon>Conifers II</taxon>
        <taxon>Cupressales</taxon>
        <taxon>Taxaceae</taxon>
        <taxon>Taxus</taxon>
    </lineage>
</organism>
<accession>A0AA38KXW8</accession>
<dbReference type="AlphaFoldDB" id="A0AA38KXW8"/>
<sequence>TKNVGASAISLDFPLIDKVASVMEEVSDEEVIPCKGTTSGTVIVGETNVGKEMGRVKIEDTSVKVGTTI</sequence>
<protein>
    <submittedName>
        <fullName evidence="1">Uncharacterized protein</fullName>
    </submittedName>
</protein>
<proteinExistence type="predicted"/>
<reference evidence="1 2" key="1">
    <citation type="journal article" date="2021" name="Nat. Plants">
        <title>The Taxus genome provides insights into paclitaxel biosynthesis.</title>
        <authorList>
            <person name="Xiong X."/>
            <person name="Gou J."/>
            <person name="Liao Q."/>
            <person name="Li Y."/>
            <person name="Zhou Q."/>
            <person name="Bi G."/>
            <person name="Li C."/>
            <person name="Du R."/>
            <person name="Wang X."/>
            <person name="Sun T."/>
            <person name="Guo L."/>
            <person name="Liang H."/>
            <person name="Lu P."/>
            <person name="Wu Y."/>
            <person name="Zhang Z."/>
            <person name="Ro D.K."/>
            <person name="Shang Y."/>
            <person name="Huang S."/>
            <person name="Yan J."/>
        </authorList>
    </citation>
    <scope>NUCLEOTIDE SEQUENCE [LARGE SCALE GENOMIC DNA]</scope>
    <source>
        <strain evidence="1">Ta-2019</strain>
    </source>
</reference>
<dbReference type="EMBL" id="JAHRHJ020000008">
    <property type="protein sequence ID" value="KAH9306772.1"/>
    <property type="molecule type" value="Genomic_DNA"/>
</dbReference>
<keyword evidence="2" id="KW-1185">Reference proteome</keyword>
<feature type="non-terminal residue" evidence="1">
    <location>
        <position position="69"/>
    </location>
</feature>
<name>A0AA38KXW8_TAXCH</name>
<evidence type="ECO:0000313" key="1">
    <source>
        <dbReference type="EMBL" id="KAH9306772.1"/>
    </source>
</evidence>
<feature type="non-terminal residue" evidence="1">
    <location>
        <position position="1"/>
    </location>
</feature>